<evidence type="ECO:0000313" key="2">
    <source>
        <dbReference type="EMBL" id="ALP93841.1"/>
    </source>
</evidence>
<evidence type="ECO:0000313" key="5">
    <source>
        <dbReference type="Proteomes" id="UP000245778"/>
    </source>
</evidence>
<dbReference type="Gene3D" id="3.40.50.10540">
    <property type="entry name" value="Crotonobetainyl-coa:carnitine coa-transferase, domain 1"/>
    <property type="match status" value="1"/>
</dbReference>
<dbReference type="GeneID" id="93229456"/>
<reference evidence="4" key="2">
    <citation type="submission" date="2015-04" db="EMBL/GenBank/DDBJ databases">
        <title>A butyrogenic pathway from the amino acid lysine in a human gut commensal.</title>
        <authorList>
            <person name="de Vos W.M."/>
            <person name="Bui N.T.P."/>
            <person name="Plugge C.M."/>
            <person name="Ritari J."/>
        </authorList>
    </citation>
    <scope>NUCLEOTIDE SEQUENCE [LARGE SCALE GENOMIC DNA]</scope>
    <source>
        <strain evidence="4">AF211</strain>
    </source>
</reference>
<dbReference type="EMBL" id="CP011307">
    <property type="protein sequence ID" value="ALP93841.1"/>
    <property type="molecule type" value="Genomic_DNA"/>
</dbReference>
<dbReference type="eggNOG" id="COG1804">
    <property type="taxonomic scope" value="Bacteria"/>
</dbReference>
<dbReference type="InterPro" id="IPR044855">
    <property type="entry name" value="CoA-Trfase_III_dom3_sf"/>
</dbReference>
<organism evidence="2 4">
    <name type="scientific">Intestinimonas butyriciproducens</name>
    <dbReference type="NCBI Taxonomy" id="1297617"/>
    <lineage>
        <taxon>Bacteria</taxon>
        <taxon>Bacillati</taxon>
        <taxon>Bacillota</taxon>
        <taxon>Clostridia</taxon>
        <taxon>Eubacteriales</taxon>
        <taxon>Intestinimonas</taxon>
    </lineage>
</organism>
<dbReference type="RefSeq" id="WP_058117592.1">
    <property type="nucleotide sequence ID" value="NZ_CAUFHD010000007.1"/>
</dbReference>
<dbReference type="GO" id="GO:0008410">
    <property type="term" value="F:CoA-transferase activity"/>
    <property type="evidence" value="ECO:0007669"/>
    <property type="project" value="TreeGrafter"/>
</dbReference>
<evidence type="ECO:0000313" key="3">
    <source>
        <dbReference type="EMBL" id="PVY59347.1"/>
    </source>
</evidence>
<dbReference type="Proteomes" id="UP000245778">
    <property type="component" value="Unassembled WGS sequence"/>
</dbReference>
<dbReference type="InterPro" id="IPR050483">
    <property type="entry name" value="CoA-transferase_III_domain"/>
</dbReference>
<dbReference type="OrthoDB" id="9797653at2"/>
<dbReference type="PANTHER" id="PTHR48207">
    <property type="entry name" value="SUCCINATE--HYDROXYMETHYLGLUTARATE COA-TRANSFERASE"/>
    <property type="match status" value="1"/>
</dbReference>
<keyword evidence="1 3" id="KW-0808">Transferase</keyword>
<dbReference type="EMBL" id="QEKK01000002">
    <property type="protein sequence ID" value="PVY59347.1"/>
    <property type="molecule type" value="Genomic_DNA"/>
</dbReference>
<reference evidence="3 5" key="3">
    <citation type="submission" date="2018-04" db="EMBL/GenBank/DDBJ databases">
        <title>Genomic Encyclopedia of Type Strains, Phase IV (KMG-IV): sequencing the most valuable type-strain genomes for metagenomic binning, comparative biology and taxonomic classification.</title>
        <authorList>
            <person name="Goeker M."/>
        </authorList>
    </citation>
    <scope>NUCLEOTIDE SEQUENCE [LARGE SCALE GENOMIC DNA]</scope>
    <source>
        <strain evidence="3 5">DSM 26588</strain>
    </source>
</reference>
<dbReference type="AlphaFoldDB" id="A0A0S2W3D5"/>
<evidence type="ECO:0000313" key="4">
    <source>
        <dbReference type="Proteomes" id="UP000064844"/>
    </source>
</evidence>
<dbReference type="InterPro" id="IPR023606">
    <property type="entry name" value="CoA-Trfase_III_dom_1_sf"/>
</dbReference>
<dbReference type="Proteomes" id="UP000064844">
    <property type="component" value="Chromosome"/>
</dbReference>
<dbReference type="KEGG" id="ibu:IB211_01448c"/>
<sequence>MPSTGALSDITILDLTRVLCGPYCTMQLADMGANVIKIETPKGGDDTRAWGPFRNDSSVYFASINRNKRSITLNLKAPEAKELFKKMVREADVVIENYRPGVMDKLGLGYDVLKEINDRLIYAEVSGFGSYGPYSQRPGYDILAQAMGGIMSITGQPNDPPTRVGNSIGDILGGLNITIGILAALHARTLTGKGQKVDVSLVDTIVSACCTDMMRYLETGKIPERMGNRYAPLAPYDSFHAIDGEFIIACGNQKLYEDLCNKVLHRPELITDPRFATVAIRAENHALLKPLIEEWSTTVTIDEGVAAVMAAGIPAGPIYDASRVTTDHHIADVREMYVKQEHPVIGEMTVTGNAVKLMDTKPTIRTPAPLLGQHNAEVYSQMLGLDEATLAEYKERGII</sequence>
<gene>
    <name evidence="3" type="ORF">C7373_102332</name>
    <name evidence="2" type="ORF">IB211_01448c</name>
</gene>
<name>A0A0S2W3D5_9FIRM</name>
<dbReference type="PANTHER" id="PTHR48207:SF3">
    <property type="entry name" value="SUCCINATE--HYDROXYMETHYLGLUTARATE COA-TRANSFERASE"/>
    <property type="match status" value="1"/>
</dbReference>
<proteinExistence type="predicted"/>
<dbReference type="Gene3D" id="3.30.1540.10">
    <property type="entry name" value="formyl-coa transferase, domain 3"/>
    <property type="match status" value="1"/>
</dbReference>
<protein>
    <submittedName>
        <fullName evidence="2">CAIB/BAIF family protein</fullName>
    </submittedName>
    <submittedName>
        <fullName evidence="3">Formyl-CoA transferase</fullName>
    </submittedName>
</protein>
<evidence type="ECO:0000256" key="1">
    <source>
        <dbReference type="ARBA" id="ARBA00022679"/>
    </source>
</evidence>
<reference evidence="2 4" key="1">
    <citation type="journal article" date="2015" name="Nat. Commun.">
        <title>Production of butyrate from lysine and the Amadori product fructoselysine by a human gut commensal.</title>
        <authorList>
            <person name="Bui T.P."/>
            <person name="Ritari J."/>
            <person name="Boeren S."/>
            <person name="de Waard P."/>
            <person name="Plugge C.M."/>
            <person name="de Vos W.M."/>
        </authorList>
    </citation>
    <scope>NUCLEOTIDE SEQUENCE [LARGE SCALE GENOMIC DNA]</scope>
    <source>
        <strain evidence="2 4">AF211</strain>
    </source>
</reference>
<dbReference type="InterPro" id="IPR003673">
    <property type="entry name" value="CoA-Trfase_fam_III"/>
</dbReference>
<dbReference type="PATRIC" id="fig|1297617.4.peg.1483"/>
<keyword evidence="4" id="KW-1185">Reference proteome</keyword>
<dbReference type="Pfam" id="PF02515">
    <property type="entry name" value="CoA_transf_3"/>
    <property type="match status" value="1"/>
</dbReference>
<accession>A0A0S2W3D5</accession>
<dbReference type="STRING" id="1297617.IB211_01448c"/>
<dbReference type="SUPFAM" id="SSF89796">
    <property type="entry name" value="CoA-transferase family III (CaiB/BaiF)"/>
    <property type="match status" value="1"/>
</dbReference>